<dbReference type="Proteomes" id="UP000235619">
    <property type="component" value="Unassembled WGS sequence"/>
</dbReference>
<organism evidence="1 2">
    <name type="scientific">Thermodesulfobacterium geofontis</name>
    <dbReference type="NCBI Taxonomy" id="1295609"/>
    <lineage>
        <taxon>Bacteria</taxon>
        <taxon>Pseudomonadati</taxon>
        <taxon>Thermodesulfobacteriota</taxon>
        <taxon>Thermodesulfobacteria</taxon>
        <taxon>Thermodesulfobacteriales</taxon>
        <taxon>Thermodesulfobacteriaceae</taxon>
        <taxon>Thermodesulfobacterium</taxon>
    </lineage>
</organism>
<proteinExistence type="predicted"/>
<evidence type="ECO:0000313" key="2">
    <source>
        <dbReference type="Proteomes" id="UP000235619"/>
    </source>
</evidence>
<dbReference type="EMBL" id="PNJD01000017">
    <property type="protein sequence ID" value="PMP98159.1"/>
    <property type="molecule type" value="Genomic_DNA"/>
</dbReference>
<gene>
    <name evidence="1" type="ORF">C0169_00300</name>
</gene>
<accession>A0A2N7QGP2</accession>
<comment type="caution">
    <text evidence="1">The sequence shown here is derived from an EMBL/GenBank/DDBJ whole genome shotgun (WGS) entry which is preliminary data.</text>
</comment>
<protein>
    <submittedName>
        <fullName evidence="1">Uncharacterized protein</fullName>
    </submittedName>
</protein>
<name>A0A2N7QGP2_9BACT</name>
<evidence type="ECO:0000313" key="1">
    <source>
        <dbReference type="EMBL" id="PMP98159.1"/>
    </source>
</evidence>
<reference evidence="1 2" key="1">
    <citation type="submission" date="2018-01" db="EMBL/GenBank/DDBJ databases">
        <title>Metagenomic assembled genomes from two thermal pools in the Uzon Caldera, Kamchatka, Russia.</title>
        <authorList>
            <person name="Wilkins L."/>
            <person name="Ettinger C."/>
        </authorList>
    </citation>
    <scope>NUCLEOTIDE SEQUENCE [LARGE SCALE GENOMIC DNA]</scope>
    <source>
        <strain evidence="1">ARK-04</strain>
    </source>
</reference>
<dbReference type="AlphaFoldDB" id="A0A2N7QGP2"/>
<sequence>MAIRILCLTSEEFYHLALDLLKKAPRDLDDEDLEKYIEEELQNFLAQNEANGFLIDDEEIYPRELSYSITTMRYHFKNVGLL</sequence>